<gene>
    <name evidence="1" type="ORF">pKPB11_018</name>
</gene>
<organism evidence="1">
    <name type="scientific">Klebsiella pneumoniae</name>
    <dbReference type="NCBI Taxonomy" id="573"/>
    <lineage>
        <taxon>Bacteria</taxon>
        <taxon>Pseudomonadati</taxon>
        <taxon>Pseudomonadota</taxon>
        <taxon>Gammaproteobacteria</taxon>
        <taxon>Enterobacterales</taxon>
        <taxon>Enterobacteriaceae</taxon>
        <taxon>Klebsiella/Raoultella group</taxon>
        <taxon>Klebsiella</taxon>
        <taxon>Klebsiella pneumoniae complex</taxon>
    </lineage>
</organism>
<evidence type="ECO:0000313" key="1">
    <source>
        <dbReference type="EMBL" id="QBC88527.1"/>
    </source>
</evidence>
<geneLocation type="plasmid" evidence="1">
    <name>pKPB11</name>
</geneLocation>
<dbReference type="EMBL" id="MK264769">
    <property type="protein sequence ID" value="QBC88527.1"/>
    <property type="molecule type" value="Genomic_DNA"/>
</dbReference>
<sequence>MGRYKIMSFKPTPEEVKQARIKAGFTQQEAAERFGFTLSAWQAKETSGKTSRGLAAGTYELLLLLADEHPDYQLVKREKNQHKVTK</sequence>
<dbReference type="Gene3D" id="1.10.260.40">
    <property type="entry name" value="lambda repressor-like DNA-binding domains"/>
    <property type="match status" value="1"/>
</dbReference>
<dbReference type="GO" id="GO:0003677">
    <property type="term" value="F:DNA binding"/>
    <property type="evidence" value="ECO:0007669"/>
    <property type="project" value="InterPro"/>
</dbReference>
<proteinExistence type="predicted"/>
<name>A0A411KVN0_KLEPN</name>
<evidence type="ECO:0008006" key="2">
    <source>
        <dbReference type="Google" id="ProtNLM"/>
    </source>
</evidence>
<accession>A0A411KVN0</accession>
<dbReference type="InterPro" id="IPR010982">
    <property type="entry name" value="Lambda_DNA-bd_dom_sf"/>
</dbReference>
<dbReference type="AlphaFoldDB" id="A0A411KVN0"/>
<protein>
    <recommendedName>
        <fullName evidence="2">YajA protein</fullName>
    </recommendedName>
</protein>
<keyword evidence="1" id="KW-0614">Plasmid</keyword>
<reference evidence="1" key="1">
    <citation type="submission" date="2018-12" db="EMBL/GenBank/DDBJ databases">
        <title>KPC-2-Encoding IncX3 Plasmid in Klebsiella pneumoniae belonging to CG258.</title>
        <authorList>
            <person name="Araujo B.F."/>
            <person name="Ferreira M.L."/>
            <person name="Cerdeira L.T."/>
            <person name="Campos P.A."/>
            <person name="Dias V.L."/>
            <person name="Goncalves I.R."/>
            <person name="Lincopan N."/>
            <person name="Gontijo-Filho P.P."/>
            <person name="Ribas R.M."/>
        </authorList>
    </citation>
    <scope>NUCLEOTIDE SEQUENCE</scope>
    <source>
        <strain evidence="1">B11</strain>
        <plasmid evidence="1">pKPB11</plasmid>
    </source>
</reference>
<dbReference type="SUPFAM" id="SSF47413">
    <property type="entry name" value="lambda repressor-like DNA-binding domains"/>
    <property type="match status" value="1"/>
</dbReference>